<dbReference type="Gene3D" id="1.10.1740.10">
    <property type="match status" value="1"/>
</dbReference>
<keyword evidence="3" id="KW-0731">Sigma factor</keyword>
<dbReference type="InterPro" id="IPR013249">
    <property type="entry name" value="RNA_pol_sigma70_r4_t2"/>
</dbReference>
<dbReference type="SUPFAM" id="SSF88659">
    <property type="entry name" value="Sigma3 and sigma4 domains of RNA polymerase sigma factors"/>
    <property type="match status" value="1"/>
</dbReference>
<dbReference type="InterPro" id="IPR007627">
    <property type="entry name" value="RNA_pol_sigma70_r2"/>
</dbReference>
<dbReference type="InterPro" id="IPR013325">
    <property type="entry name" value="RNA_pol_sigma_r2"/>
</dbReference>
<protein>
    <submittedName>
        <fullName evidence="7">RNA polymerase sigma factor</fullName>
    </submittedName>
</protein>
<evidence type="ECO:0000256" key="2">
    <source>
        <dbReference type="ARBA" id="ARBA00023015"/>
    </source>
</evidence>
<organism evidence="7 8">
    <name type="scientific">Mucilaginibacter litoreus</name>
    <dbReference type="NCBI Taxonomy" id="1048221"/>
    <lineage>
        <taxon>Bacteria</taxon>
        <taxon>Pseudomonadati</taxon>
        <taxon>Bacteroidota</taxon>
        <taxon>Sphingobacteriia</taxon>
        <taxon>Sphingobacteriales</taxon>
        <taxon>Sphingobacteriaceae</taxon>
        <taxon>Mucilaginibacter</taxon>
    </lineage>
</organism>
<dbReference type="PANTHER" id="PTHR43133">
    <property type="entry name" value="RNA POLYMERASE ECF-TYPE SIGMA FACTO"/>
    <property type="match status" value="1"/>
</dbReference>
<keyword evidence="8" id="KW-1185">Reference proteome</keyword>
<dbReference type="Pfam" id="PF04542">
    <property type="entry name" value="Sigma70_r2"/>
    <property type="match status" value="1"/>
</dbReference>
<sequence>MQISNQVDSEEELLQLLKNDNVLAFDRIYNNYWKALYHAAYSRVNDEEVAKDIVQNVFIDIWQKRSKFEITTSLKQYLHGAVKMKVLHHYRSENIKQQVLDNALERISWLMHSHYNLSSYFDLERIISEEVNEMPQNMKTSFLLRNDSYSVKQIAGSLNLAEQTVSNNITEAIKRLKKRIKTEYPERYVGCFSLIALLFTQN</sequence>
<evidence type="ECO:0000259" key="5">
    <source>
        <dbReference type="Pfam" id="PF04542"/>
    </source>
</evidence>
<keyword evidence="2" id="KW-0805">Transcription regulation</keyword>
<dbReference type="Proteomes" id="UP001597010">
    <property type="component" value="Unassembled WGS sequence"/>
</dbReference>
<name>A0ABW3AXJ2_9SPHI</name>
<comment type="caution">
    <text evidence="7">The sequence shown here is derived from an EMBL/GenBank/DDBJ whole genome shotgun (WGS) entry which is preliminary data.</text>
</comment>
<dbReference type="Pfam" id="PF08281">
    <property type="entry name" value="Sigma70_r4_2"/>
    <property type="match status" value="1"/>
</dbReference>
<feature type="domain" description="RNA polymerase sigma-70 region 2" evidence="5">
    <location>
        <begin position="29"/>
        <end position="93"/>
    </location>
</feature>
<feature type="domain" description="RNA polymerase sigma factor 70 region 4 type 2" evidence="6">
    <location>
        <begin position="126"/>
        <end position="176"/>
    </location>
</feature>
<dbReference type="SUPFAM" id="SSF88946">
    <property type="entry name" value="Sigma2 domain of RNA polymerase sigma factors"/>
    <property type="match status" value="1"/>
</dbReference>
<evidence type="ECO:0000313" key="7">
    <source>
        <dbReference type="EMBL" id="MFD0795635.1"/>
    </source>
</evidence>
<evidence type="ECO:0000256" key="3">
    <source>
        <dbReference type="ARBA" id="ARBA00023082"/>
    </source>
</evidence>
<evidence type="ECO:0000256" key="4">
    <source>
        <dbReference type="ARBA" id="ARBA00023163"/>
    </source>
</evidence>
<dbReference type="InterPro" id="IPR039425">
    <property type="entry name" value="RNA_pol_sigma-70-like"/>
</dbReference>
<dbReference type="RefSeq" id="WP_377118225.1">
    <property type="nucleotide sequence ID" value="NZ_JBHTHZ010000014.1"/>
</dbReference>
<accession>A0ABW3AXJ2</accession>
<proteinExistence type="inferred from homology"/>
<evidence type="ECO:0000259" key="6">
    <source>
        <dbReference type="Pfam" id="PF08281"/>
    </source>
</evidence>
<keyword evidence="4" id="KW-0804">Transcription</keyword>
<reference evidence="8" key="1">
    <citation type="journal article" date="2019" name="Int. J. Syst. Evol. Microbiol.">
        <title>The Global Catalogue of Microorganisms (GCM) 10K type strain sequencing project: providing services to taxonomists for standard genome sequencing and annotation.</title>
        <authorList>
            <consortium name="The Broad Institute Genomics Platform"/>
            <consortium name="The Broad Institute Genome Sequencing Center for Infectious Disease"/>
            <person name="Wu L."/>
            <person name="Ma J."/>
        </authorList>
    </citation>
    <scope>NUCLEOTIDE SEQUENCE [LARGE SCALE GENOMIC DNA]</scope>
    <source>
        <strain evidence="8">CCUG 61484</strain>
    </source>
</reference>
<evidence type="ECO:0000256" key="1">
    <source>
        <dbReference type="ARBA" id="ARBA00010641"/>
    </source>
</evidence>
<dbReference type="EMBL" id="JBHTHZ010000014">
    <property type="protein sequence ID" value="MFD0795635.1"/>
    <property type="molecule type" value="Genomic_DNA"/>
</dbReference>
<comment type="similarity">
    <text evidence="1">Belongs to the sigma-70 factor family. ECF subfamily.</text>
</comment>
<gene>
    <name evidence="7" type="ORF">ACFQZX_18580</name>
</gene>
<dbReference type="NCBIfam" id="TIGR02937">
    <property type="entry name" value="sigma70-ECF"/>
    <property type="match status" value="1"/>
</dbReference>
<dbReference type="InterPro" id="IPR013324">
    <property type="entry name" value="RNA_pol_sigma_r3/r4-like"/>
</dbReference>
<dbReference type="InterPro" id="IPR036388">
    <property type="entry name" value="WH-like_DNA-bd_sf"/>
</dbReference>
<dbReference type="Gene3D" id="1.10.10.10">
    <property type="entry name" value="Winged helix-like DNA-binding domain superfamily/Winged helix DNA-binding domain"/>
    <property type="match status" value="1"/>
</dbReference>
<evidence type="ECO:0000313" key="8">
    <source>
        <dbReference type="Proteomes" id="UP001597010"/>
    </source>
</evidence>
<dbReference type="InterPro" id="IPR014284">
    <property type="entry name" value="RNA_pol_sigma-70_dom"/>
</dbReference>
<dbReference type="PANTHER" id="PTHR43133:SF46">
    <property type="entry name" value="RNA POLYMERASE SIGMA-70 FACTOR ECF SUBFAMILY"/>
    <property type="match status" value="1"/>
</dbReference>